<feature type="transmembrane region" description="Helical" evidence="7">
    <location>
        <begin position="94"/>
        <end position="112"/>
    </location>
</feature>
<keyword evidence="4 7" id="KW-0812">Transmembrane</keyword>
<keyword evidence="2" id="KW-0813">Transport</keyword>
<dbReference type="Proteomes" id="UP000325641">
    <property type="component" value="Chromosome"/>
</dbReference>
<dbReference type="AlphaFoldDB" id="A0A5P6PA40"/>
<evidence type="ECO:0000256" key="4">
    <source>
        <dbReference type="ARBA" id="ARBA00022692"/>
    </source>
</evidence>
<feature type="transmembrane region" description="Helical" evidence="7">
    <location>
        <begin position="416"/>
        <end position="435"/>
    </location>
</feature>
<dbReference type="InterPro" id="IPR002528">
    <property type="entry name" value="MATE_fam"/>
</dbReference>
<dbReference type="PIRSF" id="PIRSF006603">
    <property type="entry name" value="DinF"/>
    <property type="match status" value="1"/>
</dbReference>
<keyword evidence="6 7" id="KW-0472">Membrane</keyword>
<feature type="transmembrane region" description="Helical" evidence="7">
    <location>
        <begin position="190"/>
        <end position="214"/>
    </location>
</feature>
<name>A0A5P6PA40_9BRAD</name>
<evidence type="ECO:0000256" key="1">
    <source>
        <dbReference type="ARBA" id="ARBA00004429"/>
    </source>
</evidence>
<evidence type="ECO:0000256" key="3">
    <source>
        <dbReference type="ARBA" id="ARBA00022475"/>
    </source>
</evidence>
<dbReference type="CDD" id="cd13141">
    <property type="entry name" value="MATE_like_13"/>
    <property type="match status" value="1"/>
</dbReference>
<organism evidence="8 9">
    <name type="scientific">Bradyrhizobium betae</name>
    <dbReference type="NCBI Taxonomy" id="244734"/>
    <lineage>
        <taxon>Bacteria</taxon>
        <taxon>Pseudomonadati</taxon>
        <taxon>Pseudomonadota</taxon>
        <taxon>Alphaproteobacteria</taxon>
        <taxon>Hyphomicrobiales</taxon>
        <taxon>Nitrobacteraceae</taxon>
        <taxon>Bradyrhizobium</taxon>
    </lineage>
</organism>
<gene>
    <name evidence="8" type="ORF">F8237_23635</name>
</gene>
<keyword evidence="5 7" id="KW-1133">Transmembrane helix</keyword>
<dbReference type="PANTHER" id="PTHR43549:SF3">
    <property type="entry name" value="MULTIDRUG RESISTANCE PROTEIN YPNP-RELATED"/>
    <property type="match status" value="1"/>
</dbReference>
<evidence type="ECO:0000256" key="7">
    <source>
        <dbReference type="SAM" id="Phobius"/>
    </source>
</evidence>
<feature type="transmembrane region" description="Helical" evidence="7">
    <location>
        <begin position="165"/>
        <end position="184"/>
    </location>
</feature>
<reference evidence="9" key="1">
    <citation type="submission" date="2019-10" db="EMBL/GenBank/DDBJ databases">
        <title>Complete Genome Sequence of Bradyrhizobium betae type strain PL7HG1T.</title>
        <authorList>
            <person name="Bromfield E.S.P."/>
            <person name="Cloutier S."/>
        </authorList>
    </citation>
    <scope>NUCLEOTIDE SEQUENCE [LARGE SCALE GENOMIC DNA]</scope>
    <source>
        <strain evidence="9">PL7HG1</strain>
    </source>
</reference>
<dbReference type="KEGG" id="bbet:F8237_23635"/>
<evidence type="ECO:0000313" key="8">
    <source>
        <dbReference type="EMBL" id="QFI75135.1"/>
    </source>
</evidence>
<dbReference type="InterPro" id="IPR052031">
    <property type="entry name" value="Membrane_Transporter-Flippase"/>
</dbReference>
<keyword evidence="3" id="KW-1003">Cell membrane</keyword>
<dbReference type="PANTHER" id="PTHR43549">
    <property type="entry name" value="MULTIDRUG RESISTANCE PROTEIN YPNP-RELATED"/>
    <property type="match status" value="1"/>
</dbReference>
<dbReference type="NCBIfam" id="TIGR00797">
    <property type="entry name" value="matE"/>
    <property type="match status" value="1"/>
</dbReference>
<feature type="transmembrane region" description="Helical" evidence="7">
    <location>
        <begin position="386"/>
        <end position="404"/>
    </location>
</feature>
<feature type="transmembrane region" description="Helical" evidence="7">
    <location>
        <begin position="315"/>
        <end position="333"/>
    </location>
</feature>
<dbReference type="Pfam" id="PF01554">
    <property type="entry name" value="MatE"/>
    <property type="match status" value="2"/>
</dbReference>
<evidence type="ECO:0000256" key="5">
    <source>
        <dbReference type="ARBA" id="ARBA00022989"/>
    </source>
</evidence>
<evidence type="ECO:0000256" key="2">
    <source>
        <dbReference type="ARBA" id="ARBA00022448"/>
    </source>
</evidence>
<dbReference type="EMBL" id="CP044543">
    <property type="protein sequence ID" value="QFI75135.1"/>
    <property type="molecule type" value="Genomic_DNA"/>
</dbReference>
<dbReference type="RefSeq" id="WP_151648389.1">
    <property type="nucleotide sequence ID" value="NZ_CP044543.1"/>
</dbReference>
<feature type="transmembrane region" description="Helical" evidence="7">
    <location>
        <begin position="44"/>
        <end position="73"/>
    </location>
</feature>
<protein>
    <submittedName>
        <fullName evidence="8">MATE family efflux transporter</fullName>
    </submittedName>
</protein>
<evidence type="ECO:0000313" key="9">
    <source>
        <dbReference type="Proteomes" id="UP000325641"/>
    </source>
</evidence>
<dbReference type="GO" id="GO:0005886">
    <property type="term" value="C:plasma membrane"/>
    <property type="evidence" value="ECO:0007669"/>
    <property type="project" value="UniProtKB-SubCell"/>
</dbReference>
<feature type="transmembrane region" description="Helical" evidence="7">
    <location>
        <begin position="235"/>
        <end position="263"/>
    </location>
</feature>
<dbReference type="GO" id="GO:0015297">
    <property type="term" value="F:antiporter activity"/>
    <property type="evidence" value="ECO:0007669"/>
    <property type="project" value="InterPro"/>
</dbReference>
<evidence type="ECO:0000256" key="6">
    <source>
        <dbReference type="ARBA" id="ARBA00023136"/>
    </source>
</evidence>
<accession>A0A5P6PA40</accession>
<sequence>MKDLTRGSIVGHILQMSPPIMAGMISIMICQLVDLYFVSGLGDAAVAGVAAAGNAGFLVNGLLQVLGVGTVALMAHAVGRKDRGDANLVFNQSVTLSVLFGLLTLVAGTALSRPYMRSVAADQATIEAGTTYLLWFMPALALEFVMQVTASALRATGIVRPAMLVRVLAVVINIALAPVLISGWGTGYALGIAGAGLASSIAVGIGTLMLLGYFRKVERYVAFNPAQWRPQPRHLMRILNVGLPAGGEFAMMFMFMAVVYYVLSDFGAAAQAGFGIGQRVLGLIHMPALAVALAAGPIAGQNVGAGNGTRVRDTFVKTALITTAVMIAFMIPAQLKPELLLAGFSNDQETMAIAYLFLRIISLNMVAQGLIFTCSSMFQGLGNTRPVLLSSATRVFTYSLPAIWLSTRPGFRIEYVWYLSIAATTLQAVLSLWLLRREFSKRLGVPKAKSAEQASSGPIAREPA</sequence>
<dbReference type="InterPro" id="IPR048279">
    <property type="entry name" value="MdtK-like"/>
</dbReference>
<dbReference type="GO" id="GO:0042910">
    <property type="term" value="F:xenobiotic transmembrane transporter activity"/>
    <property type="evidence" value="ECO:0007669"/>
    <property type="project" value="InterPro"/>
</dbReference>
<feature type="transmembrane region" description="Helical" evidence="7">
    <location>
        <begin position="283"/>
        <end position="303"/>
    </location>
</feature>
<dbReference type="OrthoDB" id="9806302at2"/>
<feature type="transmembrane region" description="Helical" evidence="7">
    <location>
        <begin position="132"/>
        <end position="153"/>
    </location>
</feature>
<comment type="subcellular location">
    <subcellularLocation>
        <location evidence="1">Cell inner membrane</location>
        <topology evidence="1">Multi-pass membrane protein</topology>
    </subcellularLocation>
</comment>
<feature type="transmembrane region" description="Helical" evidence="7">
    <location>
        <begin position="353"/>
        <end position="374"/>
    </location>
</feature>
<proteinExistence type="predicted"/>